<feature type="domain" description="C-type lectin" evidence="3">
    <location>
        <begin position="52"/>
        <end position="171"/>
    </location>
</feature>
<dbReference type="Ensembl" id="ENSNBRT00000014935.1">
    <property type="protein sequence ID" value="ENSNBRP00000014543.1"/>
    <property type="gene ID" value="ENSNBRG00000011205.1"/>
</dbReference>
<dbReference type="InterPro" id="IPR001304">
    <property type="entry name" value="C-type_lectin-like"/>
</dbReference>
<reference evidence="4" key="1">
    <citation type="submission" date="2025-08" db="UniProtKB">
        <authorList>
            <consortium name="Ensembl"/>
        </authorList>
    </citation>
    <scope>IDENTIFICATION</scope>
</reference>
<reference evidence="4" key="2">
    <citation type="submission" date="2025-09" db="UniProtKB">
        <authorList>
            <consortium name="Ensembl"/>
        </authorList>
    </citation>
    <scope>IDENTIFICATION</scope>
</reference>
<sequence length="194" mass="22418">MKQTHSLCFPSLLLCPDCIFAWVCCLSVSSSGSLCLCDRCPRSPCEEGWTKFQGNCYRHFTERETWVTAEQRCRDHNAHLVSIISPEEQNFALCFVSTANAQDYQWIGLNDKTVENDFQWTDGTPLQYENWRPNQPDNYVNSEEDCVVMIWHSDGQWNDVPCSYHLPFTCKKGSGRLAQQNLWSSTTNWQTHST</sequence>
<evidence type="ECO:0000313" key="5">
    <source>
        <dbReference type="Proteomes" id="UP000261580"/>
    </source>
</evidence>
<protein>
    <recommendedName>
        <fullName evidence="3">C-type lectin domain-containing protein</fullName>
    </recommendedName>
</protein>
<keyword evidence="1" id="KW-1015">Disulfide bond</keyword>
<dbReference type="GeneTree" id="ENSGT00940000155971"/>
<dbReference type="Proteomes" id="UP000261580">
    <property type="component" value="Unassembled WGS sequence"/>
</dbReference>
<keyword evidence="2" id="KW-0732">Signal</keyword>
<dbReference type="Pfam" id="PF00059">
    <property type="entry name" value="Lectin_C"/>
    <property type="match status" value="1"/>
</dbReference>
<evidence type="ECO:0000313" key="4">
    <source>
        <dbReference type="Ensembl" id="ENSNBRP00000014543.1"/>
    </source>
</evidence>
<dbReference type="InterPro" id="IPR018378">
    <property type="entry name" value="C-type_lectin_CS"/>
</dbReference>
<accession>A0A3Q4H3S2</accession>
<dbReference type="AlphaFoldDB" id="A0A3Q4H3S2"/>
<keyword evidence="5" id="KW-1185">Reference proteome</keyword>
<dbReference type="SUPFAM" id="SSF56436">
    <property type="entry name" value="C-type lectin-like"/>
    <property type="match status" value="1"/>
</dbReference>
<evidence type="ECO:0000256" key="2">
    <source>
        <dbReference type="SAM" id="SignalP"/>
    </source>
</evidence>
<dbReference type="Gene3D" id="3.10.100.10">
    <property type="entry name" value="Mannose-Binding Protein A, subunit A"/>
    <property type="match status" value="1"/>
</dbReference>
<proteinExistence type="predicted"/>
<dbReference type="SMART" id="SM00034">
    <property type="entry name" value="CLECT"/>
    <property type="match status" value="1"/>
</dbReference>
<dbReference type="PRINTS" id="PR01504">
    <property type="entry name" value="PNCREATITSAP"/>
</dbReference>
<organism evidence="4 5">
    <name type="scientific">Neolamprologus brichardi</name>
    <name type="common">Fairy cichlid</name>
    <name type="synonym">Lamprologus brichardi</name>
    <dbReference type="NCBI Taxonomy" id="32507"/>
    <lineage>
        <taxon>Eukaryota</taxon>
        <taxon>Metazoa</taxon>
        <taxon>Chordata</taxon>
        <taxon>Craniata</taxon>
        <taxon>Vertebrata</taxon>
        <taxon>Euteleostomi</taxon>
        <taxon>Actinopterygii</taxon>
        <taxon>Neopterygii</taxon>
        <taxon>Teleostei</taxon>
        <taxon>Neoteleostei</taxon>
        <taxon>Acanthomorphata</taxon>
        <taxon>Ovalentaria</taxon>
        <taxon>Cichlomorphae</taxon>
        <taxon>Cichliformes</taxon>
        <taxon>Cichlidae</taxon>
        <taxon>African cichlids</taxon>
        <taxon>Pseudocrenilabrinae</taxon>
        <taxon>Lamprologini</taxon>
        <taxon>Neolamprologus</taxon>
    </lineage>
</organism>
<dbReference type="InterPro" id="IPR016187">
    <property type="entry name" value="CTDL_fold"/>
</dbReference>
<evidence type="ECO:0000259" key="3">
    <source>
        <dbReference type="PROSITE" id="PS50041"/>
    </source>
</evidence>
<dbReference type="PROSITE" id="PS50041">
    <property type="entry name" value="C_TYPE_LECTIN_2"/>
    <property type="match status" value="1"/>
</dbReference>
<feature type="signal peptide" evidence="2">
    <location>
        <begin position="1"/>
        <end position="21"/>
    </location>
</feature>
<dbReference type="PANTHER" id="PTHR22803">
    <property type="entry name" value="MANNOSE, PHOSPHOLIPASE, LECTIN RECEPTOR RELATED"/>
    <property type="match status" value="1"/>
</dbReference>
<evidence type="ECO:0000256" key="1">
    <source>
        <dbReference type="ARBA" id="ARBA00023157"/>
    </source>
</evidence>
<dbReference type="STRING" id="32507.ENSNBRP00000014543"/>
<dbReference type="FunFam" id="3.10.100.10:FF:000003">
    <property type="entry name" value="Versican core protein"/>
    <property type="match status" value="1"/>
</dbReference>
<dbReference type="InterPro" id="IPR016186">
    <property type="entry name" value="C-type_lectin-like/link_sf"/>
</dbReference>
<feature type="chain" id="PRO_5018533016" description="C-type lectin domain-containing protein" evidence="2">
    <location>
        <begin position="22"/>
        <end position="194"/>
    </location>
</feature>
<name>A0A3Q4H3S2_NEOBR</name>
<dbReference type="PROSITE" id="PS00615">
    <property type="entry name" value="C_TYPE_LECTIN_1"/>
    <property type="match status" value="1"/>
</dbReference>
<dbReference type="InterPro" id="IPR050111">
    <property type="entry name" value="C-type_lectin/snaclec_domain"/>
</dbReference>
<dbReference type="Bgee" id="ENSNBRG00000011205">
    <property type="expression patterns" value="Expressed in testis"/>
</dbReference>